<organism evidence="6 7">
    <name type="scientific">Phycomyces blakesleeanus (strain ATCC 8743b / DSM 1359 / FGSC 10004 / NBRC 33097 / NRRL 1555)</name>
    <dbReference type="NCBI Taxonomy" id="763407"/>
    <lineage>
        <taxon>Eukaryota</taxon>
        <taxon>Fungi</taxon>
        <taxon>Fungi incertae sedis</taxon>
        <taxon>Mucoromycota</taxon>
        <taxon>Mucoromycotina</taxon>
        <taxon>Mucoromycetes</taxon>
        <taxon>Mucorales</taxon>
        <taxon>Phycomycetaceae</taxon>
        <taxon>Phycomyces</taxon>
    </lineage>
</organism>
<evidence type="ECO:0000256" key="1">
    <source>
        <dbReference type="ARBA" id="ARBA00004127"/>
    </source>
</evidence>
<sequence length="216" mass="24477">MAKAIHPASLLLNVVGLYSNSYAFKSMLRVPLPLGFGGLFQFLTIISLTASTITFSLQILRFFFPKPLQGAYQAVSGLATPMEGLVSLMYWPMMLHSRDLLVPKGSPFDLPLILDLSLHLWPAVILYIDLFVFNSEYKRSTHNVTAIYVFCTLYFFWSSYCRSVNGFWVYPFLDFFSVPGRAAFFVVCATVCVGLYELGMYYYKISHDVAIQTIDT</sequence>
<keyword evidence="3 5" id="KW-1133">Transmembrane helix</keyword>
<dbReference type="PANTHER" id="PTHR10989">
    <property type="entry name" value="ANDROGEN-INDUCED PROTEIN 1-RELATED"/>
    <property type="match status" value="1"/>
</dbReference>
<dbReference type="OrthoDB" id="1898221at2759"/>
<reference evidence="7" key="1">
    <citation type="submission" date="2015-06" db="EMBL/GenBank/DDBJ databases">
        <title>Expansion of signal transduction pathways in fungi by whole-genome duplication.</title>
        <authorList>
            <consortium name="DOE Joint Genome Institute"/>
            <person name="Corrochano L.M."/>
            <person name="Kuo A."/>
            <person name="Marcet-Houben M."/>
            <person name="Polaino S."/>
            <person name="Salamov A."/>
            <person name="Villalobos J.M."/>
            <person name="Alvarez M.I."/>
            <person name="Avalos J."/>
            <person name="Benito E.P."/>
            <person name="Benoit I."/>
            <person name="Burger G."/>
            <person name="Camino L.P."/>
            <person name="Canovas D."/>
            <person name="Cerda-Olmedo E."/>
            <person name="Cheng J.-F."/>
            <person name="Dominguez A."/>
            <person name="Elias M."/>
            <person name="Eslava A.P."/>
            <person name="Glaser F."/>
            <person name="Grimwood J."/>
            <person name="Gutierrez G."/>
            <person name="Heitman J."/>
            <person name="Henrissat B."/>
            <person name="Iturriaga E.A."/>
            <person name="Lang B.F."/>
            <person name="Lavin J.L."/>
            <person name="Lee S."/>
            <person name="Li W."/>
            <person name="Lindquist E."/>
            <person name="Lopez-Garcia S."/>
            <person name="Luque E.M."/>
            <person name="Marcos A.T."/>
            <person name="Martin J."/>
            <person name="McCluskey K."/>
            <person name="Medina H.R."/>
            <person name="Miralles-Duran A."/>
            <person name="Miyazaki A."/>
            <person name="Munoz-Torres E."/>
            <person name="Oguiza J.A."/>
            <person name="Ohm R."/>
            <person name="Olmedo M."/>
            <person name="Orejas M."/>
            <person name="Ortiz-Castellanos L."/>
            <person name="Pisabarro A.G."/>
            <person name="Rodriguez-Romero J."/>
            <person name="Ruiz-Herrera J."/>
            <person name="Ruiz-Vazquez R."/>
            <person name="Sanz C."/>
            <person name="Schackwitz W."/>
            <person name="Schmutz J."/>
            <person name="Shahriari M."/>
            <person name="Shelest E."/>
            <person name="Silva-Franco F."/>
            <person name="Soanes D."/>
            <person name="Syed K."/>
            <person name="Tagua V.G."/>
            <person name="Talbot N.J."/>
            <person name="Thon M."/>
            <person name="De vries R.P."/>
            <person name="Wiebenga A."/>
            <person name="Yadav J.S."/>
            <person name="Braun E.L."/>
            <person name="Baker S."/>
            <person name="Garre V."/>
            <person name="Horwitz B."/>
            <person name="Torres-Martinez S."/>
            <person name="Idnurm A."/>
            <person name="Herrera-Estrella A."/>
            <person name="Gabaldon T."/>
            <person name="Grigoriev I.V."/>
        </authorList>
    </citation>
    <scope>NUCLEOTIDE SEQUENCE [LARGE SCALE GENOMIC DNA]</scope>
    <source>
        <strain evidence="7">NRRL 1555(-)</strain>
    </source>
</reference>
<dbReference type="InterPro" id="IPR006838">
    <property type="entry name" value="ADTRP_AIG1"/>
</dbReference>
<dbReference type="GeneID" id="28990857"/>
<dbReference type="VEuPathDB" id="FungiDB:PHYBLDRAFT_138187"/>
<name>A0A162V7L1_PHYB8</name>
<evidence type="ECO:0000256" key="5">
    <source>
        <dbReference type="SAM" id="Phobius"/>
    </source>
</evidence>
<dbReference type="EMBL" id="KV440971">
    <property type="protein sequence ID" value="OAD80633.1"/>
    <property type="molecule type" value="Genomic_DNA"/>
</dbReference>
<dbReference type="FunCoup" id="A0A162V7L1">
    <property type="interactions" value="187"/>
</dbReference>
<feature type="transmembrane region" description="Helical" evidence="5">
    <location>
        <begin position="182"/>
        <end position="203"/>
    </location>
</feature>
<keyword evidence="7" id="KW-1185">Reference proteome</keyword>
<feature type="transmembrane region" description="Helical" evidence="5">
    <location>
        <begin position="112"/>
        <end position="133"/>
    </location>
</feature>
<dbReference type="PANTHER" id="PTHR10989:SF16">
    <property type="entry name" value="AT02829P-RELATED"/>
    <property type="match status" value="1"/>
</dbReference>
<feature type="transmembrane region" description="Helical" evidence="5">
    <location>
        <begin position="71"/>
        <end position="92"/>
    </location>
</feature>
<dbReference type="Proteomes" id="UP000077315">
    <property type="component" value="Unassembled WGS sequence"/>
</dbReference>
<comment type="subcellular location">
    <subcellularLocation>
        <location evidence="1">Endomembrane system</location>
        <topology evidence="1">Multi-pass membrane protein</topology>
    </subcellularLocation>
</comment>
<dbReference type="AlphaFoldDB" id="A0A162V7L1"/>
<dbReference type="InParanoid" id="A0A162V7L1"/>
<feature type="transmembrane region" description="Helical" evidence="5">
    <location>
        <begin position="39"/>
        <end position="64"/>
    </location>
</feature>
<evidence type="ECO:0008006" key="8">
    <source>
        <dbReference type="Google" id="ProtNLM"/>
    </source>
</evidence>
<dbReference type="Pfam" id="PF04750">
    <property type="entry name" value="Far-17a_AIG1"/>
    <property type="match status" value="1"/>
</dbReference>
<protein>
    <recommendedName>
        <fullName evidence="8">FAR-17a/AIG1-like protein</fullName>
    </recommendedName>
</protein>
<evidence type="ECO:0000313" key="6">
    <source>
        <dbReference type="EMBL" id="OAD80633.1"/>
    </source>
</evidence>
<proteinExistence type="predicted"/>
<dbReference type="GO" id="GO:0016020">
    <property type="term" value="C:membrane"/>
    <property type="evidence" value="ECO:0007669"/>
    <property type="project" value="InterPro"/>
</dbReference>
<evidence type="ECO:0000256" key="3">
    <source>
        <dbReference type="ARBA" id="ARBA00022989"/>
    </source>
</evidence>
<evidence type="ECO:0000256" key="2">
    <source>
        <dbReference type="ARBA" id="ARBA00022692"/>
    </source>
</evidence>
<feature type="transmembrane region" description="Helical" evidence="5">
    <location>
        <begin position="145"/>
        <end position="170"/>
    </location>
</feature>
<keyword evidence="2 5" id="KW-0812">Transmembrane</keyword>
<dbReference type="GO" id="GO:0012505">
    <property type="term" value="C:endomembrane system"/>
    <property type="evidence" value="ECO:0007669"/>
    <property type="project" value="UniProtKB-SubCell"/>
</dbReference>
<evidence type="ECO:0000256" key="4">
    <source>
        <dbReference type="ARBA" id="ARBA00023136"/>
    </source>
</evidence>
<keyword evidence="4 5" id="KW-0472">Membrane</keyword>
<accession>A0A162V7L1</accession>
<dbReference type="RefSeq" id="XP_018298673.1">
    <property type="nucleotide sequence ID" value="XM_018429951.1"/>
</dbReference>
<gene>
    <name evidence="6" type="ORF">PHYBLDRAFT_138187</name>
</gene>
<evidence type="ECO:0000313" key="7">
    <source>
        <dbReference type="Proteomes" id="UP000077315"/>
    </source>
</evidence>